<dbReference type="EMBL" id="LT670817">
    <property type="protein sequence ID" value="SHH71768.1"/>
    <property type="molecule type" value="Genomic_DNA"/>
</dbReference>
<proteinExistence type="predicted"/>
<dbReference type="RefSeq" id="WP_079604362.1">
    <property type="nucleotide sequence ID" value="NZ_LT670817.1"/>
</dbReference>
<gene>
    <name evidence="2" type="ORF">SAMN05443248_5843</name>
</gene>
<evidence type="ECO:0000259" key="1">
    <source>
        <dbReference type="Pfam" id="PF08241"/>
    </source>
</evidence>
<keyword evidence="2" id="KW-0808">Transferase</keyword>
<evidence type="ECO:0000313" key="2">
    <source>
        <dbReference type="EMBL" id="SHH71768.1"/>
    </source>
</evidence>
<evidence type="ECO:0000313" key="3">
    <source>
        <dbReference type="Proteomes" id="UP000189796"/>
    </source>
</evidence>
<name>A0A1M5V9F4_9BRAD</name>
<dbReference type="InterPro" id="IPR029063">
    <property type="entry name" value="SAM-dependent_MTases_sf"/>
</dbReference>
<dbReference type="Pfam" id="PF08241">
    <property type="entry name" value="Methyltransf_11"/>
    <property type="match status" value="1"/>
</dbReference>
<dbReference type="AlphaFoldDB" id="A0A1M5V9F4"/>
<dbReference type="Gene3D" id="3.40.50.150">
    <property type="entry name" value="Vaccinia Virus protein VP39"/>
    <property type="match status" value="1"/>
</dbReference>
<protein>
    <submittedName>
        <fullName evidence="2">Methyltransferase domain-containing protein</fullName>
    </submittedName>
</protein>
<dbReference type="GO" id="GO:0032259">
    <property type="term" value="P:methylation"/>
    <property type="evidence" value="ECO:0007669"/>
    <property type="project" value="UniProtKB-KW"/>
</dbReference>
<dbReference type="Proteomes" id="UP000189796">
    <property type="component" value="Chromosome I"/>
</dbReference>
<dbReference type="GO" id="GO:0008757">
    <property type="term" value="F:S-adenosylmethionine-dependent methyltransferase activity"/>
    <property type="evidence" value="ECO:0007669"/>
    <property type="project" value="InterPro"/>
</dbReference>
<dbReference type="SUPFAM" id="SSF53335">
    <property type="entry name" value="S-adenosyl-L-methionine-dependent methyltransferases"/>
    <property type="match status" value="1"/>
</dbReference>
<keyword evidence="2" id="KW-0489">Methyltransferase</keyword>
<dbReference type="CDD" id="cd02440">
    <property type="entry name" value="AdoMet_MTases"/>
    <property type="match status" value="1"/>
</dbReference>
<accession>A0A1M5V9F4</accession>
<reference evidence="2 3" key="1">
    <citation type="submission" date="2016-11" db="EMBL/GenBank/DDBJ databases">
        <authorList>
            <person name="Jaros S."/>
            <person name="Januszkiewicz K."/>
            <person name="Wedrychowicz H."/>
        </authorList>
    </citation>
    <scope>NUCLEOTIDE SEQUENCE [LARGE SCALE GENOMIC DNA]</scope>
    <source>
        <strain evidence="2 3">GAS138</strain>
    </source>
</reference>
<dbReference type="InterPro" id="IPR013216">
    <property type="entry name" value="Methyltransf_11"/>
</dbReference>
<sequence>MHTGAIAFKIKSAIDAAALPLYWLRGRPPWSAGYYTSKRQAIEAAIDQRAVKPGAGLPAGFGVAIDERVVEYPWLFGHLSEAGKTRPRILDAGSILNHDFILNRAPLKGSDLTIMTLAPEKYCQWYDGVSYVYGDLRETFFNDQTFDIVICISTIEHVGLDNTLLYTSDQQRAERDDTGFLAAAREFRRILRPGGTCYVSFPFGSRRNLGWYQVFDDAMVRQLVDAFGPASCEIEYFRYSQDGWQRSDAEGVKDAVVFDVHSGQGRGNDRAASSRAIACLRLIA</sequence>
<feature type="domain" description="Methyltransferase type 11" evidence="1">
    <location>
        <begin position="127"/>
        <end position="199"/>
    </location>
</feature>
<organism evidence="2 3">
    <name type="scientific">Bradyrhizobium erythrophlei</name>
    <dbReference type="NCBI Taxonomy" id="1437360"/>
    <lineage>
        <taxon>Bacteria</taxon>
        <taxon>Pseudomonadati</taxon>
        <taxon>Pseudomonadota</taxon>
        <taxon>Alphaproteobacteria</taxon>
        <taxon>Hyphomicrobiales</taxon>
        <taxon>Nitrobacteraceae</taxon>
        <taxon>Bradyrhizobium</taxon>
    </lineage>
</organism>
<dbReference type="OrthoDB" id="9810247at2"/>